<sequence length="67" mass="7060">MQFVSEFVLKISRSYAVRGSRGSTFSVSAKTTLSAILELFSQMAPGKTGGASFSVLSGNCLPRAGLR</sequence>
<name>I0GMU7_SELRL</name>
<organism evidence="1 2">
    <name type="scientific">Selenomonas ruminantium subsp. lactilytica (strain NBRC 103574 / TAM6421)</name>
    <dbReference type="NCBI Taxonomy" id="927704"/>
    <lineage>
        <taxon>Bacteria</taxon>
        <taxon>Bacillati</taxon>
        <taxon>Bacillota</taxon>
        <taxon>Negativicutes</taxon>
        <taxon>Selenomonadales</taxon>
        <taxon>Selenomonadaceae</taxon>
        <taxon>Selenomonas</taxon>
    </lineage>
</organism>
<proteinExistence type="predicted"/>
<dbReference type="KEGG" id="sri:SELR_03760"/>
<dbReference type="PATRIC" id="fig|927704.6.peg.387"/>
<gene>
    <name evidence="1" type="ordered locus">SELR_03760</name>
</gene>
<protein>
    <submittedName>
        <fullName evidence="1">Uncharacterized protein</fullName>
    </submittedName>
</protein>
<evidence type="ECO:0000313" key="2">
    <source>
        <dbReference type="Proteomes" id="UP000007887"/>
    </source>
</evidence>
<dbReference type="Proteomes" id="UP000007887">
    <property type="component" value="Chromosome"/>
</dbReference>
<evidence type="ECO:0000313" key="1">
    <source>
        <dbReference type="EMBL" id="BAL82084.1"/>
    </source>
</evidence>
<accession>I0GMU7</accession>
<dbReference type="HOGENOM" id="CLU_2810010_0_0_9"/>
<dbReference type="EMBL" id="AP012292">
    <property type="protein sequence ID" value="BAL82084.1"/>
    <property type="molecule type" value="Genomic_DNA"/>
</dbReference>
<dbReference type="AlphaFoldDB" id="I0GMU7"/>
<reference evidence="1 2" key="1">
    <citation type="submission" date="2011-10" db="EMBL/GenBank/DDBJ databases">
        <title>Whole genome sequence of Selenomonas ruminantium subsp. lactilytica TAM6421.</title>
        <authorList>
            <person name="Oguchi A."/>
            <person name="Ankai A."/>
            <person name="Kaneko J."/>
            <person name="Yamada-Narita S."/>
            <person name="Fukui S."/>
            <person name="Takahashi M."/>
            <person name="Onodera T."/>
            <person name="Kojima S."/>
            <person name="Fushimi T."/>
            <person name="Abe N."/>
            <person name="Kamio Y."/>
            <person name="Yamazaki S."/>
            <person name="Fujita N."/>
        </authorList>
    </citation>
    <scope>NUCLEOTIDE SEQUENCE [LARGE SCALE GENOMIC DNA]</scope>
    <source>
        <strain evidence="2">NBRC 103574 / TAM6421</strain>
    </source>
</reference>